<proteinExistence type="inferred from homology"/>
<dbReference type="GO" id="GO:0005737">
    <property type="term" value="C:cytoplasm"/>
    <property type="evidence" value="ECO:0007669"/>
    <property type="project" value="UniProtKB-SubCell"/>
</dbReference>
<dbReference type="InterPro" id="IPR006016">
    <property type="entry name" value="UspA"/>
</dbReference>
<accession>A0A0B9GHL3</accession>
<organism evidence="4 5">
    <name type="scientific">Photobacterium gaetbulicola</name>
    <dbReference type="NCBI Taxonomy" id="1295392"/>
    <lineage>
        <taxon>Bacteria</taxon>
        <taxon>Pseudomonadati</taxon>
        <taxon>Pseudomonadota</taxon>
        <taxon>Gammaproteobacteria</taxon>
        <taxon>Vibrionales</taxon>
        <taxon>Vibrionaceae</taxon>
        <taxon>Photobacterium</taxon>
    </lineage>
</organism>
<gene>
    <name evidence="4" type="ORF">RJ45_07495</name>
</gene>
<evidence type="ECO:0000313" key="4">
    <source>
        <dbReference type="EMBL" id="KHT64215.1"/>
    </source>
</evidence>
<dbReference type="Proteomes" id="UP000031278">
    <property type="component" value="Unassembled WGS sequence"/>
</dbReference>
<dbReference type="RefSeq" id="WP_039460311.1">
    <property type="nucleotide sequence ID" value="NZ_JWLZ01000112.1"/>
</dbReference>
<name>A0A0B9GHL3_9GAMM</name>
<dbReference type="EMBL" id="JWLZ01000112">
    <property type="protein sequence ID" value="KHT64215.1"/>
    <property type="molecule type" value="Genomic_DNA"/>
</dbReference>
<dbReference type="InterPro" id="IPR006015">
    <property type="entry name" value="Universal_stress_UspA"/>
</dbReference>
<evidence type="ECO:0000256" key="2">
    <source>
        <dbReference type="PIRNR" id="PIRNR006276"/>
    </source>
</evidence>
<dbReference type="AlphaFoldDB" id="A0A0B9GHL3"/>
<protein>
    <recommendedName>
        <fullName evidence="2">Universal stress protein</fullName>
    </recommendedName>
</protein>
<dbReference type="Gene3D" id="3.40.50.620">
    <property type="entry name" value="HUPs"/>
    <property type="match status" value="1"/>
</dbReference>
<dbReference type="Pfam" id="PF00582">
    <property type="entry name" value="Usp"/>
    <property type="match status" value="1"/>
</dbReference>
<comment type="subcellular location">
    <subcellularLocation>
        <location evidence="2">Cytoplasm</location>
    </subcellularLocation>
</comment>
<keyword evidence="2" id="KW-0963">Cytoplasm</keyword>
<evidence type="ECO:0000256" key="1">
    <source>
        <dbReference type="ARBA" id="ARBA00008791"/>
    </source>
</evidence>
<reference evidence="4 5" key="1">
    <citation type="submission" date="2014-12" db="EMBL/GenBank/DDBJ databases">
        <title>Genome sequencing of Photobacterium gaetbulicola AD005a.</title>
        <authorList>
            <person name="Adrian T.G.S."/>
            <person name="Chan K.G."/>
        </authorList>
    </citation>
    <scope>NUCLEOTIDE SEQUENCE [LARGE SCALE GENOMIC DNA]</scope>
    <source>
        <strain evidence="4 5">AD005a</strain>
    </source>
</reference>
<dbReference type="PIRSF" id="PIRSF006276">
    <property type="entry name" value="UspA"/>
    <property type="match status" value="1"/>
</dbReference>
<dbReference type="SUPFAM" id="SSF52402">
    <property type="entry name" value="Adenine nucleotide alpha hydrolases-like"/>
    <property type="match status" value="1"/>
</dbReference>
<comment type="similarity">
    <text evidence="1 2">Belongs to the universal stress protein A family.</text>
</comment>
<comment type="caution">
    <text evidence="4">The sequence shown here is derived from an EMBL/GenBank/DDBJ whole genome shotgun (WGS) entry which is preliminary data.</text>
</comment>
<feature type="domain" description="UspA" evidence="3">
    <location>
        <begin position="3"/>
        <end position="138"/>
    </location>
</feature>
<dbReference type="InterPro" id="IPR014729">
    <property type="entry name" value="Rossmann-like_a/b/a_fold"/>
</dbReference>
<evidence type="ECO:0000259" key="3">
    <source>
        <dbReference type="Pfam" id="PF00582"/>
    </source>
</evidence>
<evidence type="ECO:0000313" key="5">
    <source>
        <dbReference type="Proteomes" id="UP000031278"/>
    </source>
</evidence>
<sequence>MKYKHILVALELTEETNVLIDRAVFLAKLLNAEVSFVHIDGTHGEIYPELVDIKMTPDENPLGEAKMAQLKAFETNTDYPIKHFLVGTGDLSSKLQGIIQENGVELIICGHHHDFWSNIISYSKHLINKSPVDILVVPI</sequence>